<organism evidence="2 3">
    <name type="scientific">Danaus plexippus plexippus</name>
    <dbReference type="NCBI Taxonomy" id="278856"/>
    <lineage>
        <taxon>Eukaryota</taxon>
        <taxon>Metazoa</taxon>
        <taxon>Ecdysozoa</taxon>
        <taxon>Arthropoda</taxon>
        <taxon>Hexapoda</taxon>
        <taxon>Insecta</taxon>
        <taxon>Pterygota</taxon>
        <taxon>Neoptera</taxon>
        <taxon>Endopterygota</taxon>
        <taxon>Lepidoptera</taxon>
        <taxon>Glossata</taxon>
        <taxon>Ditrysia</taxon>
        <taxon>Papilionoidea</taxon>
        <taxon>Nymphalidae</taxon>
        <taxon>Danainae</taxon>
        <taxon>Danaini</taxon>
        <taxon>Danaina</taxon>
        <taxon>Danaus</taxon>
        <taxon>Danaus</taxon>
    </lineage>
</organism>
<keyword evidence="3" id="KW-1185">Reference proteome</keyword>
<evidence type="ECO:0000313" key="2">
    <source>
        <dbReference type="EMBL" id="OWR49974.1"/>
    </source>
</evidence>
<evidence type="ECO:0008006" key="4">
    <source>
        <dbReference type="Google" id="ProtNLM"/>
    </source>
</evidence>
<keyword evidence="1" id="KW-0732">Signal</keyword>
<gene>
    <name evidence="2" type="ORF">KGM_209229</name>
</gene>
<evidence type="ECO:0000256" key="1">
    <source>
        <dbReference type="SAM" id="SignalP"/>
    </source>
</evidence>
<dbReference type="AlphaFoldDB" id="A0A212F8A1"/>
<sequence length="88" mass="10353">MLTALDIELLLILRVVVTNSCIRVIRRMFRGFRAVGRWLPLSFGTSQIIHIRNYPKRFNLCQQLINIEFIPPYAYKYRDQFASGSHVP</sequence>
<feature type="chain" id="PRO_5012307108" description="Secreted protein" evidence="1">
    <location>
        <begin position="19"/>
        <end position="88"/>
    </location>
</feature>
<dbReference type="EMBL" id="AGBW02009765">
    <property type="protein sequence ID" value="OWR49974.1"/>
    <property type="molecule type" value="Genomic_DNA"/>
</dbReference>
<dbReference type="KEGG" id="dpl:KGM_209229"/>
<feature type="signal peptide" evidence="1">
    <location>
        <begin position="1"/>
        <end position="18"/>
    </location>
</feature>
<dbReference type="Proteomes" id="UP000007151">
    <property type="component" value="Unassembled WGS sequence"/>
</dbReference>
<accession>A0A212F8A1</accession>
<protein>
    <recommendedName>
        <fullName evidence="4">Secreted protein</fullName>
    </recommendedName>
</protein>
<reference evidence="2 3" key="1">
    <citation type="journal article" date="2011" name="Cell">
        <title>The monarch butterfly genome yields insights into long-distance migration.</title>
        <authorList>
            <person name="Zhan S."/>
            <person name="Merlin C."/>
            <person name="Boore J.L."/>
            <person name="Reppert S.M."/>
        </authorList>
    </citation>
    <scope>NUCLEOTIDE SEQUENCE [LARGE SCALE GENOMIC DNA]</scope>
    <source>
        <strain evidence="2">F-2</strain>
    </source>
</reference>
<evidence type="ECO:0000313" key="3">
    <source>
        <dbReference type="Proteomes" id="UP000007151"/>
    </source>
</evidence>
<name>A0A212F8A1_DANPL</name>
<comment type="caution">
    <text evidence="2">The sequence shown here is derived from an EMBL/GenBank/DDBJ whole genome shotgun (WGS) entry which is preliminary data.</text>
</comment>
<dbReference type="InParanoid" id="A0A212F8A1"/>
<proteinExistence type="predicted"/>